<dbReference type="Pfam" id="PF06869">
    <property type="entry name" value="DUF1258"/>
    <property type="match status" value="1"/>
</dbReference>
<dbReference type="Proteomes" id="UP000069940">
    <property type="component" value="Unassembled WGS sequence"/>
</dbReference>
<dbReference type="InterPro" id="IPR009667">
    <property type="entry name" value="DUF1258"/>
</dbReference>
<dbReference type="RefSeq" id="XP_062710692.1">
    <property type="nucleotide sequence ID" value="XM_062854708.1"/>
</dbReference>
<accession>A0ABM1XLY8</accession>
<evidence type="ECO:0008006" key="4">
    <source>
        <dbReference type="Google" id="ProtNLM"/>
    </source>
</evidence>
<proteinExistence type="predicted"/>
<dbReference type="PANTHER" id="PTHR46579:SF1">
    <property type="entry name" value="F5_8 TYPE C DOMAIN-CONTAINING PROTEIN"/>
    <property type="match status" value="1"/>
</dbReference>
<dbReference type="EnsemblMetazoa" id="AALFPA23_000857.R681">
    <property type="protein sequence ID" value="AALFPA23_000857.P681"/>
    <property type="gene ID" value="AALFPA23_000857"/>
</dbReference>
<feature type="compositionally biased region" description="Low complexity" evidence="1">
    <location>
        <begin position="31"/>
        <end position="41"/>
    </location>
</feature>
<reference evidence="2" key="2">
    <citation type="submission" date="2025-05" db="UniProtKB">
        <authorList>
            <consortium name="EnsemblMetazoa"/>
        </authorList>
    </citation>
    <scope>IDENTIFICATION</scope>
    <source>
        <strain evidence="2">Foshan</strain>
    </source>
</reference>
<sequence>MSARRRRQFYLADEYYGRKYVKKPKRKIIESSSRSCEPSSSYQERDADSGNELDASAGKANQTVFTKEGNHSYETDSTAEGTDQEAFDSISEGSEDEQSRSEMFEECLPKLFPSLNEKLFTTRADLTVDDILFMVLNQYVRHNLTQTAVEDMLKMLNTMCGTKVLPECFSAFISHFQCDPYNSSRIIYCSACQYDYGPSTQETNIACPVCESKEKDFFISIPVEPQIRDLVIQYDSEIERYNRYVQEHKIADVMCGRYAQQIIKEQSRQCLTLSANTDGAATYRCTTQKPLYPVFVTLNNLPPNLRFSKYNLILGGIWLSQGEPNTNLLFKYLCLELRRLQKDGITIGLKTYTVLLLQVNLDSVARCKVQNMKQYNGSHGCTYCLHPGETKATNYSRCYPYLQNVSKRDDTETRQLMDKTTTTGVEELGVMGKTVFTFLLYMDVIACFPPDYMHSVLLGAMKQLWTLWTESEHHKESFYIGTHLKDIESRILSIRPPSAFPRYPRQLREYKKYKANEWEPILIHYLYPALVGIMPQKYMNHVMLLSSSIHQLLDPKLNEVTISSCEKKLNLFLRQFENLYGKHNMSYNIHLLSHLIDAVRNFGALYNFSLFPYEAGNGMLQGFRSGTKKPLLQIERKFYMNKLCQSANHNVNTRVENWARAIWLKHPIVARFDPKMLYILKESLQFDTDVIVRSFSAHSKTHIEGLNLCNRTACKTYQYDDSWIYMNGNFFNIQEILCDQDNCTYIVGQQMKCKPIFDNIFSYVPTDNFKVMRINNSIQQCVSMNIQTVDGIMHFISKCKIRTQVD</sequence>
<evidence type="ECO:0000313" key="2">
    <source>
        <dbReference type="EnsemblMetazoa" id="AALFPA23_000857.P681"/>
    </source>
</evidence>
<name>A0ABM1XLY8_AEDAL</name>
<reference evidence="3" key="1">
    <citation type="journal article" date="2015" name="Proc. Natl. Acad. Sci. U.S.A.">
        <title>Genome sequence of the Asian Tiger mosquito, Aedes albopictus, reveals insights into its biology, genetics, and evolution.</title>
        <authorList>
            <person name="Chen X.G."/>
            <person name="Jiang X."/>
            <person name="Gu J."/>
            <person name="Xu M."/>
            <person name="Wu Y."/>
            <person name="Deng Y."/>
            <person name="Zhang C."/>
            <person name="Bonizzoni M."/>
            <person name="Dermauw W."/>
            <person name="Vontas J."/>
            <person name="Armbruster P."/>
            <person name="Huang X."/>
            <person name="Yang Y."/>
            <person name="Zhang H."/>
            <person name="He W."/>
            <person name="Peng H."/>
            <person name="Liu Y."/>
            <person name="Wu K."/>
            <person name="Chen J."/>
            <person name="Lirakis M."/>
            <person name="Topalis P."/>
            <person name="Van Leeuwen T."/>
            <person name="Hall A.B."/>
            <person name="Jiang X."/>
            <person name="Thorpe C."/>
            <person name="Mueller R.L."/>
            <person name="Sun C."/>
            <person name="Waterhouse R.M."/>
            <person name="Yan G."/>
            <person name="Tu Z.J."/>
            <person name="Fang X."/>
            <person name="James A.A."/>
        </authorList>
    </citation>
    <scope>NUCLEOTIDE SEQUENCE [LARGE SCALE GENOMIC DNA]</scope>
    <source>
        <strain evidence="3">Foshan</strain>
    </source>
</reference>
<organism evidence="2 3">
    <name type="scientific">Aedes albopictus</name>
    <name type="common">Asian tiger mosquito</name>
    <name type="synonym">Stegomyia albopicta</name>
    <dbReference type="NCBI Taxonomy" id="7160"/>
    <lineage>
        <taxon>Eukaryota</taxon>
        <taxon>Metazoa</taxon>
        <taxon>Ecdysozoa</taxon>
        <taxon>Arthropoda</taxon>
        <taxon>Hexapoda</taxon>
        <taxon>Insecta</taxon>
        <taxon>Pterygota</taxon>
        <taxon>Neoptera</taxon>
        <taxon>Endopterygota</taxon>
        <taxon>Diptera</taxon>
        <taxon>Nematocera</taxon>
        <taxon>Culicoidea</taxon>
        <taxon>Culicidae</taxon>
        <taxon>Culicinae</taxon>
        <taxon>Aedini</taxon>
        <taxon>Aedes</taxon>
        <taxon>Stegomyia</taxon>
    </lineage>
</organism>
<keyword evidence="3" id="KW-1185">Reference proteome</keyword>
<evidence type="ECO:0000313" key="3">
    <source>
        <dbReference type="Proteomes" id="UP000069940"/>
    </source>
</evidence>
<protein>
    <recommendedName>
        <fullName evidence="4">Cr1-8 nvi</fullName>
    </recommendedName>
</protein>
<dbReference type="PANTHER" id="PTHR46579">
    <property type="entry name" value="F5/8 TYPE C DOMAIN-CONTAINING PROTEIN-RELATED"/>
    <property type="match status" value="1"/>
</dbReference>
<evidence type="ECO:0000256" key="1">
    <source>
        <dbReference type="SAM" id="MobiDB-lite"/>
    </source>
</evidence>
<feature type="region of interest" description="Disordered" evidence="1">
    <location>
        <begin position="26"/>
        <end position="99"/>
    </location>
</feature>
<dbReference type="GeneID" id="134288823"/>